<name>A0A852SL77_9MICO</name>
<evidence type="ECO:0000313" key="2">
    <source>
        <dbReference type="EMBL" id="NYD67647.1"/>
    </source>
</evidence>
<dbReference type="EMBL" id="JACCBI010000001">
    <property type="protein sequence ID" value="NYD67647.1"/>
    <property type="molecule type" value="Genomic_DNA"/>
</dbReference>
<evidence type="ECO:0000313" key="3">
    <source>
        <dbReference type="Proteomes" id="UP000581087"/>
    </source>
</evidence>
<feature type="compositionally biased region" description="Basic and acidic residues" evidence="1">
    <location>
        <begin position="62"/>
        <end position="80"/>
    </location>
</feature>
<comment type="caution">
    <text evidence="2">The sequence shown here is derived from an EMBL/GenBank/DDBJ whole genome shotgun (WGS) entry which is preliminary data.</text>
</comment>
<reference evidence="2 3" key="1">
    <citation type="submission" date="2020-07" db="EMBL/GenBank/DDBJ databases">
        <title>Sequencing the genomes of 1000 actinobacteria strains.</title>
        <authorList>
            <person name="Klenk H.-P."/>
        </authorList>
    </citation>
    <scope>NUCLEOTIDE SEQUENCE [LARGE SCALE GENOMIC DNA]</scope>
    <source>
        <strain evidence="2 3">DSM 23870</strain>
    </source>
</reference>
<feature type="compositionally biased region" description="Basic and acidic residues" evidence="1">
    <location>
        <begin position="94"/>
        <end position="108"/>
    </location>
</feature>
<dbReference type="Proteomes" id="UP000581087">
    <property type="component" value="Unassembled WGS sequence"/>
</dbReference>
<evidence type="ECO:0000256" key="1">
    <source>
        <dbReference type="SAM" id="MobiDB-lite"/>
    </source>
</evidence>
<feature type="region of interest" description="Disordered" evidence="1">
    <location>
        <begin position="1"/>
        <end position="22"/>
    </location>
</feature>
<protein>
    <submittedName>
        <fullName evidence="2">Uncharacterized protein</fullName>
    </submittedName>
</protein>
<sequence length="122" mass="12744">MRKRGARDVEESVDVDGEHPLPLVDVRADDRAEQHHAGVVDEHVEAAEAVDDALHGGFGLGAHRDVGDDGEGDPARRLDLGDESVESVAAAGDDGDRRTLARESEGRGSADATARPGDEGDG</sequence>
<organism evidence="2 3">
    <name type="scientific">Agromyces atrinae</name>
    <dbReference type="NCBI Taxonomy" id="592376"/>
    <lineage>
        <taxon>Bacteria</taxon>
        <taxon>Bacillati</taxon>
        <taxon>Actinomycetota</taxon>
        <taxon>Actinomycetes</taxon>
        <taxon>Micrococcales</taxon>
        <taxon>Microbacteriaceae</taxon>
        <taxon>Agromyces</taxon>
    </lineage>
</organism>
<feature type="compositionally biased region" description="Basic and acidic residues" evidence="1">
    <location>
        <begin position="1"/>
        <end position="10"/>
    </location>
</feature>
<proteinExistence type="predicted"/>
<accession>A0A852SL77</accession>
<gene>
    <name evidence="2" type="ORF">BJ972_002166</name>
</gene>
<dbReference type="AlphaFoldDB" id="A0A852SL77"/>
<feature type="region of interest" description="Disordered" evidence="1">
    <location>
        <begin position="56"/>
        <end position="122"/>
    </location>
</feature>